<keyword evidence="20" id="KW-1185">Reference proteome</keyword>
<organism evidence="19 20">
    <name type="scientific">Cohaesibacter celericrescens</name>
    <dbReference type="NCBI Taxonomy" id="2067669"/>
    <lineage>
        <taxon>Bacteria</taxon>
        <taxon>Pseudomonadati</taxon>
        <taxon>Pseudomonadota</taxon>
        <taxon>Alphaproteobacteria</taxon>
        <taxon>Hyphomicrobiales</taxon>
        <taxon>Cohaesibacteraceae</taxon>
    </lineage>
</organism>
<dbReference type="EMBL" id="PKUQ01000047">
    <property type="protein sequence ID" value="PLW75587.1"/>
    <property type="molecule type" value="Genomic_DNA"/>
</dbReference>
<dbReference type="Gene3D" id="1.20.58.930">
    <property type="match status" value="1"/>
</dbReference>
<dbReference type="PROSITE" id="PS00878">
    <property type="entry name" value="ODR_DC_2_1"/>
    <property type="match status" value="1"/>
</dbReference>
<evidence type="ECO:0000256" key="10">
    <source>
        <dbReference type="ARBA" id="ARBA00023066"/>
    </source>
</evidence>
<dbReference type="NCBIfam" id="NF003763">
    <property type="entry name" value="PRK05354.1"/>
    <property type="match status" value="1"/>
</dbReference>
<evidence type="ECO:0000256" key="14">
    <source>
        <dbReference type="PIRSR" id="PIRSR001336-50"/>
    </source>
</evidence>
<feature type="domain" description="Arginine decarboxylase C-terminal helical" evidence="18">
    <location>
        <begin position="574"/>
        <end position="627"/>
    </location>
</feature>
<feature type="modified residue" description="N6-(pyridoxal phosphate)lysine" evidence="14">
    <location>
        <position position="98"/>
    </location>
</feature>
<dbReference type="GO" id="GO:0008295">
    <property type="term" value="P:spermidine biosynthetic process"/>
    <property type="evidence" value="ECO:0007669"/>
    <property type="project" value="UniProtKB-UniRule"/>
</dbReference>
<dbReference type="Gene3D" id="1.10.287.3440">
    <property type="match status" value="1"/>
</dbReference>
<gene>
    <name evidence="19" type="ORF">C0081_18205</name>
</gene>
<keyword evidence="7" id="KW-0210">Decarboxylase</keyword>
<proteinExistence type="inferred from homology"/>
<dbReference type="InterPro" id="IPR009006">
    <property type="entry name" value="Ala_racemase/Decarboxylase_C"/>
</dbReference>
<evidence type="ECO:0000313" key="20">
    <source>
        <dbReference type="Proteomes" id="UP000234881"/>
    </source>
</evidence>
<dbReference type="GO" id="GO:0006527">
    <property type="term" value="P:L-arginine catabolic process"/>
    <property type="evidence" value="ECO:0007669"/>
    <property type="project" value="InterPro"/>
</dbReference>
<dbReference type="PRINTS" id="PR01179">
    <property type="entry name" value="ODADCRBXLASE"/>
</dbReference>
<dbReference type="GO" id="GO:0008792">
    <property type="term" value="F:arginine decarboxylase activity"/>
    <property type="evidence" value="ECO:0007669"/>
    <property type="project" value="UniProtKB-UniRule"/>
</dbReference>
<evidence type="ECO:0000256" key="7">
    <source>
        <dbReference type="ARBA" id="ARBA00022793"/>
    </source>
</evidence>
<dbReference type="Pfam" id="PF17944">
    <property type="entry name" value="Arg_decarbox_C"/>
    <property type="match status" value="1"/>
</dbReference>
<comment type="cofactor">
    <cofactor evidence="2">
        <name>Mg(2+)</name>
        <dbReference type="ChEBI" id="CHEBI:18420"/>
    </cofactor>
</comment>
<evidence type="ECO:0000313" key="19">
    <source>
        <dbReference type="EMBL" id="PLW75587.1"/>
    </source>
</evidence>
<evidence type="ECO:0000256" key="2">
    <source>
        <dbReference type="ARBA" id="ARBA00001946"/>
    </source>
</evidence>
<dbReference type="InterPro" id="IPR022644">
    <property type="entry name" value="De-COase2_N"/>
</dbReference>
<dbReference type="GO" id="GO:0046872">
    <property type="term" value="F:metal ion binding"/>
    <property type="evidence" value="ECO:0007669"/>
    <property type="project" value="UniProtKB-KW"/>
</dbReference>
<evidence type="ECO:0000256" key="4">
    <source>
        <dbReference type="ARBA" id="ARBA00008357"/>
    </source>
</evidence>
<keyword evidence="8" id="KW-0460">Magnesium</keyword>
<dbReference type="Pfam" id="PF17810">
    <property type="entry name" value="Arg_decarb_HB"/>
    <property type="match status" value="1"/>
</dbReference>
<dbReference type="InterPro" id="IPR022653">
    <property type="entry name" value="De-COase2_pyr-phos_BS"/>
</dbReference>
<keyword evidence="11" id="KW-0620">Polyamine biosynthesis</keyword>
<dbReference type="RefSeq" id="WP_101535289.1">
    <property type="nucleotide sequence ID" value="NZ_JBFHIU010000097.1"/>
</dbReference>
<protein>
    <recommendedName>
        <fullName evidence="5 13">Arginine decarboxylase</fullName>
        <ecNumber evidence="5 13">4.1.1.19</ecNumber>
    </recommendedName>
</protein>
<dbReference type="InterPro" id="IPR002985">
    <property type="entry name" value="Arg_decrbxlase"/>
</dbReference>
<evidence type="ECO:0000259" key="17">
    <source>
        <dbReference type="Pfam" id="PF17810"/>
    </source>
</evidence>
<dbReference type="OrthoDB" id="9802241at2"/>
<evidence type="ECO:0000256" key="15">
    <source>
        <dbReference type="PIRSR" id="PIRSR600183-50"/>
    </source>
</evidence>
<dbReference type="PROSITE" id="PS00879">
    <property type="entry name" value="ODR_DC_2_2"/>
    <property type="match status" value="1"/>
</dbReference>
<name>A0A2N5XME5_9HYPH</name>
<dbReference type="AlphaFoldDB" id="A0A2N5XME5"/>
<dbReference type="InterPro" id="IPR000183">
    <property type="entry name" value="Orn/DAP/Arg_de-COase"/>
</dbReference>
<dbReference type="NCBIfam" id="TIGR01273">
    <property type="entry name" value="speA"/>
    <property type="match status" value="1"/>
</dbReference>
<dbReference type="PRINTS" id="PR01180">
    <property type="entry name" value="ARGDCRBXLASE"/>
</dbReference>
<dbReference type="Proteomes" id="UP000234881">
    <property type="component" value="Unassembled WGS sequence"/>
</dbReference>
<evidence type="ECO:0000256" key="12">
    <source>
        <dbReference type="ARBA" id="ARBA00023239"/>
    </source>
</evidence>
<feature type="domain" description="Orn/DAP/Arg decarboxylase 2 N-terminal" evidence="16">
    <location>
        <begin position="73"/>
        <end position="340"/>
    </location>
</feature>
<feature type="domain" description="Arginine decarboxylase helical bundle" evidence="17">
    <location>
        <begin position="365"/>
        <end position="443"/>
    </location>
</feature>
<dbReference type="Gene3D" id="2.40.37.10">
    <property type="entry name" value="Lyase, Ornithine Decarboxylase, Chain A, domain 1"/>
    <property type="match status" value="1"/>
</dbReference>
<comment type="caution">
    <text evidence="19">The sequence shown here is derived from an EMBL/GenBank/DDBJ whole genome shotgun (WGS) entry which is preliminary data.</text>
</comment>
<evidence type="ECO:0000256" key="13">
    <source>
        <dbReference type="NCBIfam" id="TIGR01273"/>
    </source>
</evidence>
<dbReference type="SUPFAM" id="SSF51419">
    <property type="entry name" value="PLP-binding barrel"/>
    <property type="match status" value="1"/>
</dbReference>
<dbReference type="InterPro" id="IPR040634">
    <property type="entry name" value="Arg_decarb_HB"/>
</dbReference>
<accession>A0A2N5XME5</accession>
<keyword evidence="10" id="KW-0745">Spermidine biosynthesis</keyword>
<dbReference type="PIRSF" id="PIRSF001336">
    <property type="entry name" value="Arg_decrbxlase"/>
    <property type="match status" value="1"/>
</dbReference>
<keyword evidence="12" id="KW-0456">Lyase</keyword>
<comment type="cofactor">
    <cofactor evidence="1 14">
        <name>pyridoxal 5'-phosphate</name>
        <dbReference type="ChEBI" id="CHEBI:597326"/>
    </cofactor>
</comment>
<evidence type="ECO:0000256" key="3">
    <source>
        <dbReference type="ARBA" id="ARBA00002257"/>
    </source>
</evidence>
<comment type="function">
    <text evidence="3">Catalyzes the biosynthesis of agmatine from arginine.</text>
</comment>
<evidence type="ECO:0000256" key="11">
    <source>
        <dbReference type="ARBA" id="ARBA00023115"/>
    </source>
</evidence>
<dbReference type="InterPro" id="IPR022657">
    <property type="entry name" value="De-COase2_CS"/>
</dbReference>
<dbReference type="EC" id="4.1.1.19" evidence="5 13"/>
<evidence type="ECO:0000256" key="8">
    <source>
        <dbReference type="ARBA" id="ARBA00022842"/>
    </source>
</evidence>
<evidence type="ECO:0000256" key="6">
    <source>
        <dbReference type="ARBA" id="ARBA00022723"/>
    </source>
</evidence>
<evidence type="ECO:0000256" key="1">
    <source>
        <dbReference type="ARBA" id="ARBA00001933"/>
    </source>
</evidence>
<evidence type="ECO:0000256" key="9">
    <source>
        <dbReference type="ARBA" id="ARBA00022898"/>
    </source>
</evidence>
<dbReference type="InterPro" id="IPR029066">
    <property type="entry name" value="PLP-binding_barrel"/>
</dbReference>
<keyword evidence="6" id="KW-0479">Metal-binding</keyword>
<dbReference type="SUPFAM" id="SSF50621">
    <property type="entry name" value="Alanine racemase C-terminal domain-like"/>
    <property type="match status" value="1"/>
</dbReference>
<dbReference type="CDD" id="cd06830">
    <property type="entry name" value="PLPDE_III_ADC"/>
    <property type="match status" value="1"/>
</dbReference>
<reference evidence="19 20" key="1">
    <citation type="submission" date="2018-01" db="EMBL/GenBank/DDBJ databases">
        <title>The draft genome sequence of Cohaesibacter sp. H1304.</title>
        <authorList>
            <person name="Wang N.-N."/>
            <person name="Du Z.-J."/>
        </authorList>
    </citation>
    <scope>NUCLEOTIDE SEQUENCE [LARGE SCALE GENOMIC DNA]</scope>
    <source>
        <strain evidence="19 20">H1304</strain>
    </source>
</reference>
<dbReference type="PANTHER" id="PTHR43295:SF9">
    <property type="entry name" value="BIOSYNTHETIC ARGININE DECARBOXYLASE"/>
    <property type="match status" value="1"/>
</dbReference>
<dbReference type="Pfam" id="PF02784">
    <property type="entry name" value="Orn_Arg_deC_N"/>
    <property type="match status" value="1"/>
</dbReference>
<evidence type="ECO:0000259" key="18">
    <source>
        <dbReference type="Pfam" id="PF17944"/>
    </source>
</evidence>
<sequence>MEPDAPGAIYGIERWGKGQFEVLDNGNIGLITHHEQGPATTDLTEILHSLEERGIASPILLRVANSLKSRIDHINGNFQAAIKDLDYKAEYRGVFPVKVNQQAHVIEKIVEYGSPYHYGLEVGSKPELIIALSQRLSVESLLICNGIKDSEFINLALLSRKLGFNTIIVLESVSELELVLKESKKLKIRPALGIRIKLNNRITGNWASSSGDRSAFGLSSPDVLHVVDRLKAEGFLDCLQLQHFHLGSQVPDILDVRRSTAEACRYFVELRKEGAPLQYIDLGGGLGIDYTGEHKSTENSINYTTGEYCNNIVEAVKNTMDDAGQAHPIIVTESGRATVAYSSMLLFNILDVTHYNDDADVEIKDDDARPLRDMRDVASYLTPARLQECLNDVTFYRDEVRRNFGRGESGLRDLAKAEKLYLHLISKMRKVAQSDEWISEDVETALEATADIYHANFSLFQSLPDVWAIDQLHPIIPIQRLNEEPTRRAILSDITCDSDGKVDQFVLADGISSSLPIHVLSEGEHYSLAVFFVGAYQETLGDLHNLFGDTNVATIEIQPDGDFNLIHEVEGDTIAEVLRYVEYDPLAMSNSFKAMVEEAVSKKSLTLKERKTMMTAFKESLNGYTYFEH</sequence>
<dbReference type="PANTHER" id="PTHR43295">
    <property type="entry name" value="ARGININE DECARBOXYLASE"/>
    <property type="match status" value="1"/>
</dbReference>
<feature type="active site" description="Proton donor" evidence="15">
    <location>
        <position position="496"/>
    </location>
</feature>
<evidence type="ECO:0000259" key="16">
    <source>
        <dbReference type="Pfam" id="PF02784"/>
    </source>
</evidence>
<dbReference type="InterPro" id="IPR041128">
    <property type="entry name" value="Arg_decarbox_C"/>
</dbReference>
<comment type="similarity">
    <text evidence="4">Belongs to the Orn/Lys/Arg decarboxylase class-II family. SpeA subfamily.</text>
</comment>
<keyword evidence="9 14" id="KW-0663">Pyridoxal phosphate</keyword>
<evidence type="ECO:0000256" key="5">
    <source>
        <dbReference type="ARBA" id="ARBA00012426"/>
    </source>
</evidence>
<dbReference type="Gene3D" id="3.20.20.10">
    <property type="entry name" value="Alanine racemase"/>
    <property type="match status" value="1"/>
</dbReference>